<proteinExistence type="predicted"/>
<dbReference type="Gene3D" id="3.40.50.1980">
    <property type="entry name" value="Nitrogenase molybdenum iron protein domain"/>
    <property type="match status" value="2"/>
</dbReference>
<keyword evidence="3" id="KW-1185">Reference proteome</keyword>
<dbReference type="InterPro" id="IPR050902">
    <property type="entry name" value="ABC_Transporter_SBP"/>
</dbReference>
<evidence type="ECO:0000259" key="1">
    <source>
        <dbReference type="PROSITE" id="PS50983"/>
    </source>
</evidence>
<evidence type="ECO:0000313" key="2">
    <source>
        <dbReference type="EMBL" id="RCW30203.1"/>
    </source>
</evidence>
<dbReference type="RefSeq" id="WP_114437677.1">
    <property type="nucleotide sequence ID" value="NZ_QPIZ01000023.1"/>
</dbReference>
<feature type="domain" description="Fe/B12 periplasmic-binding" evidence="1">
    <location>
        <begin position="54"/>
        <end position="325"/>
    </location>
</feature>
<protein>
    <submittedName>
        <fullName evidence="2">Iron complex transport system substrate-binding protein</fullName>
    </submittedName>
</protein>
<dbReference type="EMBL" id="QPIZ01000023">
    <property type="protein sequence ID" value="RCW30203.1"/>
    <property type="molecule type" value="Genomic_DNA"/>
</dbReference>
<sequence length="361" mass="40522">MQSNGVIRVLKFVVLLLLLFFLGCNFKSNQDSENSIEVTDMYGRTVRVPEKVNRIIGVGPGALRLLVYMDLADMVSGVEDIEFRPGRPYAFARPELTDKPVIGSYMGGDSELIALNNPDVIFMAFSSVSDADELQEKTGIPVVGLNSGNLRNARETFYRSLNLIAKVTGKRERADSLRNFIEDEINMLNQLRENAGDKVTGYIGGVSYRGAQGIASTQSWFTPFELTGITNVARNISETEPVQPVGTYVDVEQIISWNPDFLFLDAAGYEQILPTIGPGSPLRKTIGAFEPNRVYTLMPHNFYATNIETVLINGWFAGKVVFPDAFEHISFEDKARQVYRFILGKDVYEQMNEMYEGWKRF</sequence>
<dbReference type="PROSITE" id="PS50983">
    <property type="entry name" value="FE_B12_PBP"/>
    <property type="match status" value="1"/>
</dbReference>
<dbReference type="AlphaFoldDB" id="A0A368UNC3"/>
<gene>
    <name evidence="2" type="ORF">DFO77_12328</name>
</gene>
<name>A0A368UNC3_9BACT</name>
<accession>A0A368UNC3</accession>
<dbReference type="Proteomes" id="UP000252733">
    <property type="component" value="Unassembled WGS sequence"/>
</dbReference>
<dbReference type="InterPro" id="IPR002491">
    <property type="entry name" value="ABC_transptr_periplasmic_BD"/>
</dbReference>
<dbReference type="SUPFAM" id="SSF53807">
    <property type="entry name" value="Helical backbone' metal receptor"/>
    <property type="match status" value="1"/>
</dbReference>
<organism evidence="2 3">
    <name type="scientific">Marinilabilia salmonicolor</name>
    <dbReference type="NCBI Taxonomy" id="989"/>
    <lineage>
        <taxon>Bacteria</taxon>
        <taxon>Pseudomonadati</taxon>
        <taxon>Bacteroidota</taxon>
        <taxon>Bacteroidia</taxon>
        <taxon>Marinilabiliales</taxon>
        <taxon>Marinilabiliaceae</taxon>
        <taxon>Marinilabilia</taxon>
    </lineage>
</organism>
<comment type="caution">
    <text evidence="2">The sequence shown here is derived from an EMBL/GenBank/DDBJ whole genome shotgun (WGS) entry which is preliminary data.</text>
</comment>
<reference evidence="2 3" key="1">
    <citation type="submission" date="2018-07" db="EMBL/GenBank/DDBJ databases">
        <title>Freshwater and sediment microbial communities from various areas in North America, analyzing microbe dynamics in response to fracking.</title>
        <authorList>
            <person name="Lamendella R."/>
        </authorList>
    </citation>
    <scope>NUCLEOTIDE SEQUENCE [LARGE SCALE GENOMIC DNA]</scope>
    <source>
        <strain evidence="2 3">160A</strain>
    </source>
</reference>
<evidence type="ECO:0000313" key="3">
    <source>
        <dbReference type="Proteomes" id="UP000252733"/>
    </source>
</evidence>
<dbReference type="Pfam" id="PF01497">
    <property type="entry name" value="Peripla_BP_2"/>
    <property type="match status" value="1"/>
</dbReference>
<dbReference type="PANTHER" id="PTHR30535">
    <property type="entry name" value="VITAMIN B12-BINDING PROTEIN"/>
    <property type="match status" value="1"/>
</dbReference>
<dbReference type="PANTHER" id="PTHR30535:SF34">
    <property type="entry name" value="MOLYBDATE-BINDING PROTEIN MOLA"/>
    <property type="match status" value="1"/>
</dbReference>